<accession>A0A918V3R9</accession>
<dbReference type="RefSeq" id="WP_167536755.1">
    <property type="nucleotide sequence ID" value="NZ_BMVX01000008.1"/>
</dbReference>
<reference evidence="2" key="1">
    <citation type="journal article" date="2014" name="Int. J. Syst. Evol. Microbiol.">
        <title>Complete genome sequence of Corynebacterium casei LMG S-19264T (=DSM 44701T), isolated from a smear-ripened cheese.</title>
        <authorList>
            <consortium name="US DOE Joint Genome Institute (JGI-PGF)"/>
            <person name="Walter F."/>
            <person name="Albersmeier A."/>
            <person name="Kalinowski J."/>
            <person name="Ruckert C."/>
        </authorList>
    </citation>
    <scope>NUCLEOTIDE SEQUENCE</scope>
    <source>
        <strain evidence="2">JCM 4834</strain>
    </source>
</reference>
<gene>
    <name evidence="2" type="ORF">GCM10010371_25270</name>
</gene>
<sequence>MTDEEFDRLVEQARAEARRTSFPALDSEDPDERYGFHTQHAEYGAPAH</sequence>
<evidence type="ECO:0000256" key="1">
    <source>
        <dbReference type="SAM" id="MobiDB-lite"/>
    </source>
</evidence>
<dbReference type="Proteomes" id="UP000634660">
    <property type="component" value="Unassembled WGS sequence"/>
</dbReference>
<evidence type="ECO:0000313" key="2">
    <source>
        <dbReference type="EMBL" id="GGZ64577.1"/>
    </source>
</evidence>
<protein>
    <submittedName>
        <fullName evidence="2">Uncharacterized protein</fullName>
    </submittedName>
</protein>
<reference evidence="2" key="2">
    <citation type="submission" date="2020-09" db="EMBL/GenBank/DDBJ databases">
        <authorList>
            <person name="Sun Q."/>
            <person name="Ohkuma M."/>
        </authorList>
    </citation>
    <scope>NUCLEOTIDE SEQUENCE</scope>
    <source>
        <strain evidence="2">JCM 4834</strain>
    </source>
</reference>
<dbReference type="EMBL" id="BMVX01000008">
    <property type="protein sequence ID" value="GGZ64577.1"/>
    <property type="molecule type" value="Genomic_DNA"/>
</dbReference>
<name>A0A918V3R9_9ACTN</name>
<organism evidence="2 3">
    <name type="scientific">Streptomyces subrutilus</name>
    <dbReference type="NCBI Taxonomy" id="36818"/>
    <lineage>
        <taxon>Bacteria</taxon>
        <taxon>Bacillati</taxon>
        <taxon>Actinomycetota</taxon>
        <taxon>Actinomycetes</taxon>
        <taxon>Kitasatosporales</taxon>
        <taxon>Streptomycetaceae</taxon>
        <taxon>Streptomyces</taxon>
    </lineage>
</organism>
<evidence type="ECO:0000313" key="3">
    <source>
        <dbReference type="Proteomes" id="UP000634660"/>
    </source>
</evidence>
<comment type="caution">
    <text evidence="2">The sequence shown here is derived from an EMBL/GenBank/DDBJ whole genome shotgun (WGS) entry which is preliminary data.</text>
</comment>
<proteinExistence type="predicted"/>
<feature type="region of interest" description="Disordered" evidence="1">
    <location>
        <begin position="14"/>
        <end position="48"/>
    </location>
</feature>
<dbReference type="AlphaFoldDB" id="A0A918V3R9"/>